<accession>A0AAD2KLZ2</accession>
<protein>
    <submittedName>
        <fullName evidence="1">Uncharacterized protein</fullName>
    </submittedName>
</protein>
<dbReference type="EMBL" id="CYTK01000012">
    <property type="protein sequence ID" value="CUJ72247.1"/>
    <property type="molecule type" value="Genomic_DNA"/>
</dbReference>
<dbReference type="RefSeq" id="WP_054458136.1">
    <property type="nucleotide sequence ID" value="NZ_CYTK01000012.1"/>
</dbReference>
<comment type="caution">
    <text evidence="1">The sequence shown here is derived from an EMBL/GenBank/DDBJ whole genome shotgun (WGS) entry which is preliminary data.</text>
</comment>
<dbReference type="Proteomes" id="UP000044098">
    <property type="component" value="Unassembled WGS sequence"/>
</dbReference>
<dbReference type="AlphaFoldDB" id="A0AAD2KLZ2"/>
<gene>
    <name evidence="1" type="ORF">ERS370000_05528</name>
</gene>
<reference evidence="1 2" key="1">
    <citation type="submission" date="2015-09" db="EMBL/GenBank/DDBJ databases">
        <authorList>
            <consortium name="Pathogen Informatics"/>
        </authorList>
    </citation>
    <scope>NUCLEOTIDE SEQUENCE [LARGE SCALE GENOMIC DNA]</scope>
    <source>
        <strain evidence="1 2">2789STDY5608625</strain>
    </source>
</reference>
<proteinExistence type="predicted"/>
<evidence type="ECO:0000313" key="2">
    <source>
        <dbReference type="Proteomes" id="UP000044098"/>
    </source>
</evidence>
<name>A0AAD2KLZ2_ACHAE</name>
<organism evidence="1 2">
    <name type="scientific">Achromobacter aegrifaciens</name>
    <dbReference type="NCBI Taxonomy" id="1287736"/>
    <lineage>
        <taxon>Bacteria</taxon>
        <taxon>Pseudomonadati</taxon>
        <taxon>Pseudomonadota</taxon>
        <taxon>Betaproteobacteria</taxon>
        <taxon>Burkholderiales</taxon>
        <taxon>Alcaligenaceae</taxon>
        <taxon>Achromobacter</taxon>
    </lineage>
</organism>
<sequence>MRIPVTAYDLSSGLFTRTARLLGKRWPTKLRGLAHQQNALAAAMGYRDFHDLQAVAGAGGEILELSVEDRQRALVANLTRDQLLDDAAARNLALALPLAKFGATVQSSSGSAARPFVHFHDEMGTYFGNQDDGLIAKLRVIDGVPNATYLVKDGRVFVFKKLVELVKERLGRGSTVPLEDLAPGLVDGAIVSAQESVVTWGIVPNPYEMVEAPAGMLMIRHGAFNARLPGDFLEKREVQGAFAELLLGFIRSGTGDFVYRGQPMTLCEPLDLAQLPPRPAFQHSDEAASAGFTSLGGVAYVAGFEPVSEALFDDVKEREAIWFSERSRARRYLQTHASEIWARAVTLQLETLDDPSDDVADSDAREALAELRSLYPELAMLSDGSLYAWFDSYQVECCYINGWVPNRDDGFLHYLLGKVAGRDLKREDAAEVGQWAAYSLLCGETLAAAFAFGRAVFTYNRSLSNLARRIARAVAFVAEDIRAADLRGKPVVTMQDMFNYGRKFNFSYVRVEQDPADLLKIISGTFRAKPRS</sequence>
<evidence type="ECO:0000313" key="1">
    <source>
        <dbReference type="EMBL" id="CUJ72247.1"/>
    </source>
</evidence>